<protein>
    <submittedName>
        <fullName evidence="1">ABC transporter permease</fullName>
    </submittedName>
</protein>
<sequence>MMLNHDDVALRPRTRLHPLLKDHYFVSGLILLTLLGAFSLFAPWLTPYNPDDMDLYNIEAPPGSEHWLGTDEIGRDVFSRLLYGGRVSIMVALAAVLFQAAIGIVLGSIAGYKSGVADMIIMRITDIVMCFPFYAMAITLAALLGASVWNVILIIGVLHWTGIARLVRAELLSLRESGYVQAAKSMGVSSFTIVWRHLLRNACAPIVVNLTLAVANAILAEAALSFIGLGVKQPQPSWGNMLSAAQSIRVIDDEWWLWIPPGLTIVLMVLAINFIGEGLARVLNPRPAVPVKDIHLHSLKLPQKRKSA</sequence>
<dbReference type="EMBL" id="JAEOXF010000012">
    <property type="protein sequence ID" value="MBK4727079.1"/>
    <property type="molecule type" value="Genomic_DNA"/>
</dbReference>
<name>A0ACC5RQT8_ENTAG</name>
<gene>
    <name evidence="1" type="ORF">JJL49_17780</name>
</gene>
<comment type="caution">
    <text evidence="1">The sequence shown here is derived from an EMBL/GenBank/DDBJ whole genome shotgun (WGS) entry which is preliminary data.</text>
</comment>
<evidence type="ECO:0000313" key="2">
    <source>
        <dbReference type="Proteomes" id="UP000633731"/>
    </source>
</evidence>
<proteinExistence type="predicted"/>
<evidence type="ECO:0000313" key="1">
    <source>
        <dbReference type="EMBL" id="MBK4727079.1"/>
    </source>
</evidence>
<organism evidence="1 2">
    <name type="scientific">Enterobacter agglomerans</name>
    <name type="common">Erwinia herbicola</name>
    <name type="synonym">Pantoea agglomerans</name>
    <dbReference type="NCBI Taxonomy" id="549"/>
    <lineage>
        <taxon>Bacteria</taxon>
        <taxon>Pseudomonadati</taxon>
        <taxon>Pseudomonadota</taxon>
        <taxon>Gammaproteobacteria</taxon>
        <taxon>Enterobacterales</taxon>
        <taxon>Erwiniaceae</taxon>
        <taxon>Pantoea</taxon>
        <taxon>Pantoea agglomerans group</taxon>
    </lineage>
</organism>
<keyword evidence="2" id="KW-1185">Reference proteome</keyword>
<reference evidence="1" key="1">
    <citation type="submission" date="2021-01" db="EMBL/GenBank/DDBJ databases">
        <title>Draft genome of Pantoea agglomerans Eh 335.</title>
        <authorList>
            <person name="Emsley S.A."/>
            <person name="Oline D.K."/>
            <person name="Saw J.H."/>
            <person name="Ushijima B."/>
            <person name="Videau P."/>
            <person name="Koyack M.J."/>
        </authorList>
    </citation>
    <scope>NUCLEOTIDE SEQUENCE</scope>
    <source>
        <strain evidence="1">Eh 335</strain>
    </source>
</reference>
<dbReference type="Proteomes" id="UP000633731">
    <property type="component" value="Unassembled WGS sequence"/>
</dbReference>
<accession>A0ACC5RQT8</accession>